<dbReference type="Proteomes" id="UP000293291">
    <property type="component" value="Unassembled WGS sequence"/>
</dbReference>
<dbReference type="EMBL" id="SDWU01000012">
    <property type="protein sequence ID" value="RYC01176.1"/>
    <property type="molecule type" value="Genomic_DNA"/>
</dbReference>
<evidence type="ECO:0000313" key="3">
    <source>
        <dbReference type="Proteomes" id="UP000293291"/>
    </source>
</evidence>
<proteinExistence type="predicted"/>
<feature type="transmembrane region" description="Helical" evidence="1">
    <location>
        <begin position="155"/>
        <end position="177"/>
    </location>
</feature>
<accession>A0A4V1RME8</accession>
<protein>
    <recommendedName>
        <fullName evidence="4">DUF998 domain-containing protein</fullName>
    </recommendedName>
</protein>
<organism evidence="2 3">
    <name type="scientific">Nocardioides ganghwensis</name>
    <dbReference type="NCBI Taxonomy" id="252230"/>
    <lineage>
        <taxon>Bacteria</taxon>
        <taxon>Bacillati</taxon>
        <taxon>Actinomycetota</taxon>
        <taxon>Actinomycetes</taxon>
        <taxon>Propionibacteriales</taxon>
        <taxon>Nocardioidaceae</taxon>
        <taxon>Nocardioides</taxon>
    </lineage>
</organism>
<feature type="transmembrane region" description="Helical" evidence="1">
    <location>
        <begin position="124"/>
        <end position="143"/>
    </location>
</feature>
<keyword evidence="1" id="KW-0812">Transmembrane</keyword>
<dbReference type="OrthoDB" id="3828733at2"/>
<feature type="transmembrane region" description="Helical" evidence="1">
    <location>
        <begin position="183"/>
        <end position="205"/>
    </location>
</feature>
<evidence type="ECO:0008006" key="4">
    <source>
        <dbReference type="Google" id="ProtNLM"/>
    </source>
</evidence>
<evidence type="ECO:0000256" key="1">
    <source>
        <dbReference type="SAM" id="Phobius"/>
    </source>
</evidence>
<feature type="transmembrane region" description="Helical" evidence="1">
    <location>
        <begin position="50"/>
        <end position="71"/>
    </location>
</feature>
<keyword evidence="1" id="KW-0472">Membrane</keyword>
<feature type="transmembrane region" description="Helical" evidence="1">
    <location>
        <begin position="83"/>
        <end position="104"/>
    </location>
</feature>
<keyword evidence="1" id="KW-1133">Transmembrane helix</keyword>
<dbReference type="AlphaFoldDB" id="A0A4V1RME8"/>
<keyword evidence="3" id="KW-1185">Reference proteome</keyword>
<reference evidence="2 3" key="1">
    <citation type="submission" date="2019-01" db="EMBL/GenBank/DDBJ databases">
        <title>Novel species of Nocardioides.</title>
        <authorList>
            <person name="Liu Q."/>
            <person name="Xin Y.-H."/>
        </authorList>
    </citation>
    <scope>NUCLEOTIDE SEQUENCE [LARGE SCALE GENOMIC DNA]</scope>
    <source>
        <strain evidence="2 3">CGMCC 4.6875</strain>
    </source>
</reference>
<dbReference type="RefSeq" id="WP_129455476.1">
    <property type="nucleotide sequence ID" value="NZ_JACXYX010000006.1"/>
</dbReference>
<evidence type="ECO:0000313" key="2">
    <source>
        <dbReference type="EMBL" id="RYC01176.1"/>
    </source>
</evidence>
<sequence length="220" mass="22866">MSLLHTHGWRLLLVASGVLLAAGGRMHPGADGSDTLRQELATMTADERWVPGHALVAASTALLALGLWAAVRSRAWPATVQRTLTIVAVIVSVYVVETVFHLAAVVDSDELAHGHAAPVAMTHIGLATVLYPVTGWAIVLLAHAFGRAWTGWRRAIAAVGIVAGLAHAFSVPLTLLLPQAELSPVFAVAGMSLALFSLATGLVGAPQHRTSAVREPALAG</sequence>
<name>A0A4V1RME8_9ACTN</name>
<comment type="caution">
    <text evidence="2">The sequence shown here is derived from an EMBL/GenBank/DDBJ whole genome shotgun (WGS) entry which is preliminary data.</text>
</comment>
<gene>
    <name evidence="2" type="ORF">EUA07_12410</name>
</gene>